<dbReference type="Proteomes" id="UP001156694">
    <property type="component" value="Unassembled WGS sequence"/>
</dbReference>
<reference evidence="6" key="1">
    <citation type="journal article" date="2019" name="Int. J. Syst. Evol. Microbiol.">
        <title>The Global Catalogue of Microorganisms (GCM) 10K type strain sequencing project: providing services to taxonomists for standard genome sequencing and annotation.</title>
        <authorList>
            <consortium name="The Broad Institute Genomics Platform"/>
            <consortium name="The Broad Institute Genome Sequencing Center for Infectious Disease"/>
            <person name="Wu L."/>
            <person name="Ma J."/>
        </authorList>
    </citation>
    <scope>NUCLEOTIDE SEQUENCE [LARGE SCALE GENOMIC DNA]</scope>
    <source>
        <strain evidence="6">NBRC 110140</strain>
    </source>
</reference>
<name>A0ABQ5VXN0_9RHOB</name>
<dbReference type="CDD" id="cd00830">
    <property type="entry name" value="KAS_III"/>
    <property type="match status" value="1"/>
</dbReference>
<dbReference type="Pfam" id="PF08545">
    <property type="entry name" value="ACP_syn_III"/>
    <property type="match status" value="1"/>
</dbReference>
<dbReference type="Gene3D" id="3.40.47.10">
    <property type="match status" value="1"/>
</dbReference>
<dbReference type="EMBL" id="BSNN01000007">
    <property type="protein sequence ID" value="GLQ35972.1"/>
    <property type="molecule type" value="Genomic_DNA"/>
</dbReference>
<dbReference type="SUPFAM" id="SSF53901">
    <property type="entry name" value="Thiolase-like"/>
    <property type="match status" value="1"/>
</dbReference>
<organism evidence="5 6">
    <name type="scientific">Amylibacter marinus</name>
    <dbReference type="NCBI Taxonomy" id="1475483"/>
    <lineage>
        <taxon>Bacteria</taxon>
        <taxon>Pseudomonadati</taxon>
        <taxon>Pseudomonadota</taxon>
        <taxon>Alphaproteobacteria</taxon>
        <taxon>Rhodobacterales</taxon>
        <taxon>Paracoccaceae</taxon>
        <taxon>Amylibacter</taxon>
    </lineage>
</organism>
<dbReference type="InterPro" id="IPR013747">
    <property type="entry name" value="ACP_syn_III_C"/>
</dbReference>
<dbReference type="InterPro" id="IPR016039">
    <property type="entry name" value="Thiolase-like"/>
</dbReference>
<comment type="caution">
    <text evidence="5">The sequence shown here is derived from an EMBL/GenBank/DDBJ whole genome shotgun (WGS) entry which is preliminary data.</text>
</comment>
<dbReference type="InterPro" id="IPR013751">
    <property type="entry name" value="ACP_syn_III_N"/>
</dbReference>
<gene>
    <name evidence="5" type="ORF">GCM10007939_22560</name>
</gene>
<evidence type="ECO:0000313" key="6">
    <source>
        <dbReference type="Proteomes" id="UP001156694"/>
    </source>
</evidence>
<feature type="domain" description="Beta-ketoacyl-[acyl-carrier-protein] synthase III C-terminal" evidence="3">
    <location>
        <begin position="240"/>
        <end position="322"/>
    </location>
</feature>
<dbReference type="Pfam" id="PF08541">
    <property type="entry name" value="ACP_syn_III_C"/>
    <property type="match status" value="1"/>
</dbReference>
<evidence type="ECO:0000256" key="1">
    <source>
        <dbReference type="ARBA" id="ARBA00022679"/>
    </source>
</evidence>
<evidence type="ECO:0000313" key="5">
    <source>
        <dbReference type="EMBL" id="GLQ35972.1"/>
    </source>
</evidence>
<keyword evidence="6" id="KW-1185">Reference proteome</keyword>
<sequence length="334" mass="36064">MSSQIVGIISCLPKRRIQNDFFEANIDSKTVHDIAKMAGVETRYWASESETTADLCIHAAQQLGDKVTGGISDCDAVIFVTQTPDYVLPGSSFVAHRQLGLPSDCTCLDINAGCSGYVLGLSLAHDLISGGRYKKVLLLAGDTISKTLSVEDRSTAMIFGDAGTATLITASETTQKPKFIIGSDSSGIDSLKIENGQFRSAVKTNDKDDYLYMDGASVFNFTLKSIPKLIKDLAKLDNKEPTDFAYVLMHQANAFMLKHIAKKAKLNPDQVPINIQDFGNTSSATLPLLLCSDVREQIQGPNQPYALLGFGVGFSWAAVSMEIGNVQCAETVFL</sequence>
<evidence type="ECO:0000259" key="4">
    <source>
        <dbReference type="Pfam" id="PF08545"/>
    </source>
</evidence>
<evidence type="ECO:0000259" key="3">
    <source>
        <dbReference type="Pfam" id="PF08541"/>
    </source>
</evidence>
<dbReference type="PANTHER" id="PTHR34069">
    <property type="entry name" value="3-OXOACYL-[ACYL-CARRIER-PROTEIN] SYNTHASE 3"/>
    <property type="match status" value="1"/>
</dbReference>
<protein>
    <submittedName>
        <fullName evidence="5">3-oxoacyl-ACP synthase</fullName>
    </submittedName>
</protein>
<dbReference type="RefSeq" id="WP_284379208.1">
    <property type="nucleotide sequence ID" value="NZ_BSNN01000007.1"/>
</dbReference>
<dbReference type="PANTHER" id="PTHR34069:SF3">
    <property type="entry name" value="ACYL-COA:ACYL-COA ALKYLTRANSFERASE"/>
    <property type="match status" value="1"/>
</dbReference>
<evidence type="ECO:0000256" key="2">
    <source>
        <dbReference type="ARBA" id="ARBA00023315"/>
    </source>
</evidence>
<keyword evidence="2" id="KW-0012">Acyltransferase</keyword>
<proteinExistence type="predicted"/>
<keyword evidence="1" id="KW-0808">Transferase</keyword>
<accession>A0ABQ5VXN0</accession>
<feature type="domain" description="Beta-ketoacyl-[acyl-carrier-protein] synthase III N-terminal" evidence="4">
    <location>
        <begin position="108"/>
        <end position="175"/>
    </location>
</feature>